<dbReference type="NCBIfam" id="TIGR04183">
    <property type="entry name" value="Por_Secre_tail"/>
    <property type="match status" value="1"/>
</dbReference>
<dbReference type="InterPro" id="IPR035986">
    <property type="entry name" value="PKD_dom_sf"/>
</dbReference>
<dbReference type="EMBL" id="CP095855">
    <property type="protein sequence ID" value="UPK71845.1"/>
    <property type="molecule type" value="Genomic_DNA"/>
</dbReference>
<evidence type="ECO:0000313" key="3">
    <source>
        <dbReference type="EMBL" id="UPK71845.1"/>
    </source>
</evidence>
<protein>
    <submittedName>
        <fullName evidence="3">PKD domain-containing protein</fullName>
    </submittedName>
</protein>
<dbReference type="InterPro" id="IPR013783">
    <property type="entry name" value="Ig-like_fold"/>
</dbReference>
<evidence type="ECO:0000313" key="4">
    <source>
        <dbReference type="Proteomes" id="UP000830198"/>
    </source>
</evidence>
<dbReference type="SUPFAM" id="SSF49299">
    <property type="entry name" value="PKD domain"/>
    <property type="match status" value="6"/>
</dbReference>
<dbReference type="PROSITE" id="PS50093">
    <property type="entry name" value="PKD"/>
    <property type="match status" value="5"/>
</dbReference>
<dbReference type="Gene3D" id="2.60.40.10">
    <property type="entry name" value="Immunoglobulins"/>
    <property type="match status" value="4"/>
</dbReference>
<accession>A0ABY4I7G9</accession>
<dbReference type="Proteomes" id="UP000830198">
    <property type="component" value="Chromosome"/>
</dbReference>
<proteinExistence type="predicted"/>
<dbReference type="Pfam" id="PF18911">
    <property type="entry name" value="PKD_4"/>
    <property type="match status" value="3"/>
</dbReference>
<feature type="chain" id="PRO_5046288781" evidence="1">
    <location>
        <begin position="20"/>
        <end position="1423"/>
    </location>
</feature>
<keyword evidence="4" id="KW-1185">Reference proteome</keyword>
<dbReference type="InterPro" id="IPR026444">
    <property type="entry name" value="Secre_tail"/>
</dbReference>
<dbReference type="CDD" id="cd00146">
    <property type="entry name" value="PKD"/>
    <property type="match status" value="4"/>
</dbReference>
<feature type="signal peptide" evidence="1">
    <location>
        <begin position="1"/>
        <end position="19"/>
    </location>
</feature>
<feature type="domain" description="PKD" evidence="2">
    <location>
        <begin position="716"/>
        <end position="769"/>
    </location>
</feature>
<reference evidence="3 4" key="1">
    <citation type="submission" date="2022-04" db="EMBL/GenBank/DDBJ databases">
        <title>The arsenic-methylating capacity of Chitinophaga filiformis YT5 during chitin decomposition.</title>
        <authorList>
            <person name="Chen G."/>
            <person name="Liang Y."/>
        </authorList>
    </citation>
    <scope>NUCLEOTIDE SEQUENCE [LARGE SCALE GENOMIC DNA]</scope>
    <source>
        <strain evidence="3 4">YT5</strain>
    </source>
</reference>
<dbReference type="SMART" id="SM00089">
    <property type="entry name" value="PKD"/>
    <property type="match status" value="4"/>
</dbReference>
<name>A0ABY4I7G9_CHIFI</name>
<sequence>MKRSLLLFVLLTLCRFAFGQNEPGAMFVQSHHQSCSVPFTVTFKDSSWSPTHTPFVFWKWEFGDGTVDSSGAIVTHTFVQKGFFRVRLTVRDQLGRVGTYIADDYQLIRIGAALQMPSTAYVCNPPQPVTLRNLATSEWYDSLGTYQWLLDGNVVSTARSWQTSQVGLYQLKYTACDTTLSGNMSIIDGTITPAVLTPAVWLNDTAKLDFAIMGAPYMPGQVKQVTWDWGDGKISVTQGLYNSVTHGYTVPGTYNVRAIVRLNNHADLVCDSVGRYTVNVRAPYVTHNVWNRMDTLYTGGEKTYVISATNPGATFKWRSMDRNFASTAQSLSTSEPGKYWVEISKSGDVITDTINLMPKPNFTFMMPQCSQKGSMKIYNGLLVPVADSLLFITWHYGDGKSDVYPKAEYYYEHTYAAPGIYKVVMEACYKSGYNAFATKDIVIYPFIDWDVKIQDDTVSVPGMHILSAKTINSVNPQRVIWYPVGRNPVNKLLNDTIQTKVPVGCMAYLVDSCSIRRAADTFKISNPSPVDWTANVVVNYNNCMATLKVNTNARKGSYWVLWNTGETSDSIVVTKQGWYGFTLTDSSANRRRDSANVSIFAVDGATLSIRSNYGLDTLVAGPYDRNNPNNKYFFYRNDTLLSTGEYNYYVKPIPGVYKVMVENTQGCHATSMPLYYRVPEDSVAVSFSYNADKCNSRQINFIGTSVSSNNQDTVKSIKWNFGDGMTATYPVAGRTIAHNYDTAGIYTVSLTATTASGHTYTTSRQVVVQQIAYSVNIVSDTTSLPRTNVLRAIKNPVDASITWSTGSTNDTIHVHISGYYSVWMKDSCGDVRAADTLLSVVADTWSVDAAVLKRTRCGDTAVLSADISTVGNGYVSWSNGTIGYINYVTTPGVYVATLRDSNGNAMAEDSVDVELKPFRPRLEAHPSAMPDDDTLIVYPNDSAYVYEWYRNDTSLASGASPILTHPVAGLYQVFVTNTAGCTAATDTVRYKKRVVTALPVDIGYLIYECDPQLVGFGGPGDLQDTATYRWNFGDGSDEGAGQWIIHHFATAGVYIVKLTVTTNSGMTGSATTQVVIQAADTTIWPTHIVQQRSQCGDSVLLTASNNAERAVYSWNTGAQTKDIMVTAAGYYAVSVYDTCGFKRSSDSVYVTLNAPCVPNTPNDTISIGDGPIEGGRALPVTAGFGHDFNADNIFTVQLTLKNPGGRETGLQPDEVINLGSKQGTGKDVIMEVELPDSLACATSYAVRVVASSPADTTAWSQLFTIINQPPQPVITQRGDSLFTSGKYNWQWYLDNNAIEGAVAANYRARRSGVYIVEALNGNGCASKSAPVSVIITAVGEVTLDGNKVKAFPNPSEGRVSLQFEKPLLKTVTVKVFNLQGRVIYTRTTTQQLQPLELSGMPKGYYLIELTGYGEKKVLPLILQ</sequence>
<feature type="domain" description="PKD" evidence="2">
    <location>
        <begin position="51"/>
        <end position="99"/>
    </location>
</feature>
<dbReference type="Pfam" id="PF00801">
    <property type="entry name" value="PKD"/>
    <property type="match status" value="1"/>
</dbReference>
<feature type="domain" description="PKD" evidence="2">
    <location>
        <begin position="1024"/>
        <end position="1083"/>
    </location>
</feature>
<dbReference type="RefSeq" id="WP_247813958.1">
    <property type="nucleotide sequence ID" value="NZ_CP095855.1"/>
</dbReference>
<dbReference type="InterPro" id="IPR000601">
    <property type="entry name" value="PKD_dom"/>
</dbReference>
<organism evidence="3 4">
    <name type="scientific">Chitinophaga filiformis</name>
    <name type="common">Myxococcus filiformis</name>
    <name type="synonym">Flexibacter filiformis</name>
    <dbReference type="NCBI Taxonomy" id="104663"/>
    <lineage>
        <taxon>Bacteria</taxon>
        <taxon>Pseudomonadati</taxon>
        <taxon>Bacteroidota</taxon>
        <taxon>Chitinophagia</taxon>
        <taxon>Chitinophagales</taxon>
        <taxon>Chitinophagaceae</taxon>
        <taxon>Chitinophaga</taxon>
    </lineage>
</organism>
<keyword evidence="1" id="KW-0732">Signal</keyword>
<dbReference type="InterPro" id="IPR022409">
    <property type="entry name" value="PKD/Chitinase_dom"/>
</dbReference>
<feature type="domain" description="PKD" evidence="2">
    <location>
        <begin position="226"/>
        <end position="260"/>
    </location>
</feature>
<evidence type="ECO:0000256" key="1">
    <source>
        <dbReference type="SAM" id="SignalP"/>
    </source>
</evidence>
<gene>
    <name evidence="3" type="ORF">MYF79_11180</name>
</gene>
<evidence type="ECO:0000259" key="2">
    <source>
        <dbReference type="PROSITE" id="PS50093"/>
    </source>
</evidence>
<dbReference type="Pfam" id="PF18962">
    <property type="entry name" value="Por_Secre_tail"/>
    <property type="match status" value="1"/>
</dbReference>
<feature type="domain" description="PKD" evidence="2">
    <location>
        <begin position="393"/>
        <end position="443"/>
    </location>
</feature>